<evidence type="ECO:0000313" key="2">
    <source>
        <dbReference type="Proteomes" id="UP000001017"/>
    </source>
</evidence>
<evidence type="ECO:0000313" key="1">
    <source>
        <dbReference type="EMBL" id="BAB59709.1"/>
    </source>
</evidence>
<dbReference type="EMBL" id="BA000011">
    <property type="protein sequence ID" value="BAB59709.1"/>
    <property type="molecule type" value="Genomic_DNA"/>
</dbReference>
<organism evidence="1 2">
    <name type="scientific">Thermoplasma volcanium (strain ATCC 51530 / DSM 4299 / JCM 9571 / NBRC 15438 / GSS1)</name>
    <dbReference type="NCBI Taxonomy" id="273116"/>
    <lineage>
        <taxon>Archaea</taxon>
        <taxon>Methanobacteriati</taxon>
        <taxon>Thermoplasmatota</taxon>
        <taxon>Thermoplasmata</taxon>
        <taxon>Thermoplasmatales</taxon>
        <taxon>Thermoplasmataceae</taxon>
        <taxon>Thermoplasma</taxon>
    </lineage>
</organism>
<dbReference type="OrthoDB" id="387097at2157"/>
<gene>
    <name evidence="1" type="ORF">TVG0555376</name>
</gene>
<dbReference type="Proteomes" id="UP000001017">
    <property type="component" value="Chromosome"/>
</dbReference>
<dbReference type="Gene3D" id="3.40.50.720">
    <property type="entry name" value="NAD(P)-binding Rossmann-like Domain"/>
    <property type="match status" value="1"/>
</dbReference>
<dbReference type="Gene3D" id="3.90.25.10">
    <property type="entry name" value="UDP-galactose 4-epimerase, domain 1"/>
    <property type="match status" value="1"/>
</dbReference>
<reference evidence="1 2" key="2">
    <citation type="journal article" date="2000" name="Proc. Natl. Acad. Sci. U.S.A.">
        <title>Archaeal adaptation to higher temperatures revealed by genomic sequence of Thermoplasma volcanium.</title>
        <authorList>
            <person name="Kawashima T."/>
            <person name="Amano N."/>
            <person name="Koike H."/>
            <person name="Makino S."/>
            <person name="Higuchi S."/>
            <person name="Kawashima-Ohya Y."/>
            <person name="Watanabe K."/>
            <person name="Yamazaki M."/>
            <person name="Kanehori K."/>
            <person name="Kawamoto T."/>
            <person name="Nunoshiba T."/>
            <person name="Yamamoto Y."/>
            <person name="Aramaki H."/>
            <person name="Makino K."/>
            <person name="Suzuki M."/>
        </authorList>
    </citation>
    <scope>NUCLEOTIDE SEQUENCE [LARGE SCALE GENOMIC DNA]</scope>
    <source>
        <strain evidence="2">ATCC 51530 / DSM 4299 / JCM 9571 / NBRC 15438 / GSS1</strain>
    </source>
</reference>
<dbReference type="eggNOG" id="arCOG01368">
    <property type="taxonomic scope" value="Archaea"/>
</dbReference>
<protein>
    <submittedName>
        <fullName evidence="1">TVG0555376 protein</fullName>
    </submittedName>
</protein>
<dbReference type="InterPro" id="IPR036291">
    <property type="entry name" value="NAD(P)-bd_dom_sf"/>
</dbReference>
<dbReference type="RefSeq" id="WP_010916826.1">
    <property type="nucleotide sequence ID" value="NC_002689.2"/>
</dbReference>
<keyword evidence="2" id="KW-1185">Reference proteome</keyword>
<dbReference type="GeneID" id="1441084"/>
<dbReference type="SMR" id="Q97B90"/>
<dbReference type="KEGG" id="tvo:TVG0555376"/>
<reference evidence="1 2" key="1">
    <citation type="journal article" date="1999" name="Proc. Jpn. Acad.">
        <title>Determination of the complete genomic DNA sequence of Thermoplasma volvanium GSS1.</title>
        <authorList>
            <person name="Kawashima T."/>
            <person name="Yamamoto Y."/>
            <person name="Aramaki H."/>
            <person name="Nunoshiba T."/>
            <person name="Kawamoto T."/>
            <person name="Watanabe K."/>
            <person name="Yamazaki M."/>
            <person name="Kanehori K."/>
            <person name="Amano N."/>
            <person name="Ohya Y."/>
            <person name="Makino K."/>
            <person name="Suzuki M."/>
        </authorList>
    </citation>
    <scope>NUCLEOTIDE SEQUENCE [LARGE SCALE GENOMIC DNA]</scope>
    <source>
        <strain evidence="2">ATCC 51530 / DSM 4299 / JCM 9571 / NBRC 15438 / GSS1</strain>
    </source>
</reference>
<dbReference type="PaxDb" id="273116-14324782"/>
<dbReference type="SUPFAM" id="SSF51735">
    <property type="entry name" value="NAD(P)-binding Rossmann-fold domains"/>
    <property type="match status" value="1"/>
</dbReference>
<sequence>MAQSEISKREKGRALITVANNVAGFNLWKRLVEEGYDVDAILPSEDKYNLLLSELVSRKNKKYDFIVNTVDRHDYAVVTNKMLKWLYPTEKIIFISSDLVYEPRPGKKKENDNAYPPTMEGKYFLEAESALDVNSDLVLRVGLVTGRCVPNILTNTINLSRANMSIDLSGAVVRNFISNADLSEYIIRLLDKNGIYNASAKSMTPRDFALELCAKINVNCKLRRTTDDKVFDYSMDTTKIELTTGYYTKDIFANISSGLYLLG</sequence>
<proteinExistence type="predicted"/>
<dbReference type="DNASU" id="1441084"/>
<dbReference type="STRING" id="273116.gene:9381353"/>
<accession>Q97B90</accession>
<name>Q97B90_THEVO</name>
<dbReference type="HOGENOM" id="CLU_1056115_0_0_2"/>
<dbReference type="AlphaFoldDB" id="Q97B90"/>